<reference evidence="2" key="2">
    <citation type="submission" date="2013-10" db="EMBL/GenBank/DDBJ databases">
        <authorList>
            <person name="Aslett M."/>
        </authorList>
    </citation>
    <scope>NUCLEOTIDE SEQUENCE [LARGE SCALE GENOMIC DNA]</scope>
    <source>
        <strain evidence="2">Houghton</strain>
    </source>
</reference>
<name>U6LQA8_9EIME</name>
<dbReference type="OrthoDB" id="348636at2759"/>
<dbReference type="VEuPathDB" id="ToxoDB:EBH_0029890"/>
<evidence type="ECO:0000313" key="2">
    <source>
        <dbReference type="EMBL" id="CDJ49970.1"/>
    </source>
</evidence>
<reference evidence="2" key="1">
    <citation type="submission" date="2013-10" db="EMBL/GenBank/DDBJ databases">
        <title>Genomic analysis of the causative agents of coccidiosis in chickens.</title>
        <authorList>
            <person name="Reid A.J."/>
            <person name="Blake D."/>
            <person name="Billington K."/>
            <person name="Browne H."/>
            <person name="Dunn M."/>
            <person name="Hung S."/>
            <person name="Kawahara F."/>
            <person name="Miranda-Saavedra D."/>
            <person name="Mourier T."/>
            <person name="Nagra H."/>
            <person name="Otto T.D."/>
            <person name="Rawlings N."/>
            <person name="Sanchez A."/>
            <person name="Sanders M."/>
            <person name="Subramaniam C."/>
            <person name="Tay Y."/>
            <person name="Dear P."/>
            <person name="Doerig C."/>
            <person name="Gruber A."/>
            <person name="Parkinson J."/>
            <person name="Shirley M."/>
            <person name="Wan K.L."/>
            <person name="Berriman M."/>
            <person name="Tomley F."/>
            <person name="Pain A."/>
        </authorList>
    </citation>
    <scope>NUCLEOTIDE SEQUENCE [LARGE SCALE GENOMIC DNA]</scope>
    <source>
        <strain evidence="2">Houghton</strain>
    </source>
</reference>
<proteinExistence type="predicted"/>
<protein>
    <submittedName>
        <fullName evidence="2">Uncharacterized protein</fullName>
    </submittedName>
</protein>
<evidence type="ECO:0000313" key="3">
    <source>
        <dbReference type="Proteomes" id="UP000030750"/>
    </source>
</evidence>
<dbReference type="AlphaFoldDB" id="U6LQA8"/>
<dbReference type="Proteomes" id="UP000030750">
    <property type="component" value="Unassembled WGS sequence"/>
</dbReference>
<sequence>MRSSIRCILHAYAAAARILKWEDRTRGPLADAGDEAAALLLGPEAKSERGGPPCWGPSCCSPEAAAAAAAAVGKMAPMCLSPVSSAVSSSAACEMVGELTLGAVALLQHGELPGSLQCIDSSSAAAVLQRRRLQALVLQQRLASRRRMQRAAEGPQRAVLLSQRLTALALSSLAAASCSKQQQQQQQQHQWGRVVSPICSPASVVEIVDAEAEGSSGSCLYTSEAAATAAAAAAADEADEAACGVCTPHEDTDIMETLEQYSPLGVFSFVSVATALHAGDELRQALLQQAAEKQQKAAGRSKGGRGSRSKGAALDPQAKLEFILSTLECQAS</sequence>
<accession>U6LQA8</accession>
<gene>
    <name evidence="2" type="ORF">EBH_0029890</name>
</gene>
<organism evidence="2 3">
    <name type="scientific">Eimeria brunetti</name>
    <dbReference type="NCBI Taxonomy" id="51314"/>
    <lineage>
        <taxon>Eukaryota</taxon>
        <taxon>Sar</taxon>
        <taxon>Alveolata</taxon>
        <taxon>Apicomplexa</taxon>
        <taxon>Conoidasida</taxon>
        <taxon>Coccidia</taxon>
        <taxon>Eucoccidiorida</taxon>
        <taxon>Eimeriorina</taxon>
        <taxon>Eimeriidae</taxon>
        <taxon>Eimeria</taxon>
    </lineage>
</organism>
<evidence type="ECO:0000256" key="1">
    <source>
        <dbReference type="SAM" id="MobiDB-lite"/>
    </source>
</evidence>
<feature type="region of interest" description="Disordered" evidence="1">
    <location>
        <begin position="293"/>
        <end position="313"/>
    </location>
</feature>
<dbReference type="EMBL" id="HG711965">
    <property type="protein sequence ID" value="CDJ49970.1"/>
    <property type="molecule type" value="Genomic_DNA"/>
</dbReference>
<keyword evidence="3" id="KW-1185">Reference proteome</keyword>